<dbReference type="AlphaFoldDB" id="A0A8J4EA42"/>
<evidence type="ECO:0000313" key="6">
    <source>
        <dbReference type="Proteomes" id="UP000635606"/>
    </source>
</evidence>
<dbReference type="GO" id="GO:0004540">
    <property type="term" value="F:RNA nuclease activity"/>
    <property type="evidence" value="ECO:0007669"/>
    <property type="project" value="TreeGrafter"/>
</dbReference>
<dbReference type="GO" id="GO:0006396">
    <property type="term" value="P:RNA processing"/>
    <property type="evidence" value="ECO:0007669"/>
    <property type="project" value="TreeGrafter"/>
</dbReference>
<keyword evidence="1" id="KW-0677">Repeat</keyword>
<organism evidence="5 6">
    <name type="scientific">Virgisporangium ochraceum</name>
    <dbReference type="NCBI Taxonomy" id="65505"/>
    <lineage>
        <taxon>Bacteria</taxon>
        <taxon>Bacillati</taxon>
        <taxon>Actinomycetota</taxon>
        <taxon>Actinomycetes</taxon>
        <taxon>Micromonosporales</taxon>
        <taxon>Micromonosporaceae</taxon>
        <taxon>Virgisporangium</taxon>
    </lineage>
</organism>
<evidence type="ECO:0000256" key="4">
    <source>
        <dbReference type="SAM" id="MobiDB-lite"/>
    </source>
</evidence>
<comment type="caution">
    <text evidence="5">The sequence shown here is derived from an EMBL/GenBank/DDBJ whole genome shotgun (WGS) entry which is preliminary data.</text>
</comment>
<evidence type="ECO:0008006" key="7">
    <source>
        <dbReference type="Google" id="ProtNLM"/>
    </source>
</evidence>
<dbReference type="PANTHER" id="PTHR24141">
    <property type="entry name" value="2-5A-DEPENDENT RIBONUCLEASE"/>
    <property type="match status" value="1"/>
</dbReference>
<dbReference type="InterPro" id="IPR002110">
    <property type="entry name" value="Ankyrin_rpt"/>
</dbReference>
<dbReference type="PROSITE" id="PS50088">
    <property type="entry name" value="ANK_REPEAT"/>
    <property type="match status" value="2"/>
</dbReference>
<keyword evidence="6" id="KW-1185">Reference proteome</keyword>
<evidence type="ECO:0000256" key="1">
    <source>
        <dbReference type="ARBA" id="ARBA00022737"/>
    </source>
</evidence>
<feature type="repeat" description="ANK" evidence="3">
    <location>
        <begin position="481"/>
        <end position="518"/>
    </location>
</feature>
<keyword evidence="2 3" id="KW-0040">ANK repeat</keyword>
<gene>
    <name evidence="5" type="ORF">Voc01_020360</name>
</gene>
<dbReference type="GO" id="GO:0003723">
    <property type="term" value="F:RNA binding"/>
    <property type="evidence" value="ECO:0007669"/>
    <property type="project" value="TreeGrafter"/>
</dbReference>
<proteinExistence type="predicted"/>
<dbReference type="PROSITE" id="PS50297">
    <property type="entry name" value="ANK_REP_REGION"/>
    <property type="match status" value="1"/>
</dbReference>
<reference evidence="5" key="1">
    <citation type="submission" date="2021-01" db="EMBL/GenBank/DDBJ databases">
        <title>Whole genome shotgun sequence of Virgisporangium ochraceum NBRC 16418.</title>
        <authorList>
            <person name="Komaki H."/>
            <person name="Tamura T."/>
        </authorList>
    </citation>
    <scope>NUCLEOTIDE SEQUENCE</scope>
    <source>
        <strain evidence="5">NBRC 16418</strain>
    </source>
</reference>
<evidence type="ECO:0000256" key="3">
    <source>
        <dbReference type="PROSITE-ProRule" id="PRU00023"/>
    </source>
</evidence>
<evidence type="ECO:0000313" key="5">
    <source>
        <dbReference type="EMBL" id="GIJ67119.1"/>
    </source>
</evidence>
<dbReference type="SUPFAM" id="SSF48403">
    <property type="entry name" value="Ankyrin repeat"/>
    <property type="match status" value="1"/>
</dbReference>
<feature type="region of interest" description="Disordered" evidence="4">
    <location>
        <begin position="176"/>
        <end position="205"/>
    </location>
</feature>
<accession>A0A8J4EA42</accession>
<dbReference type="Pfam" id="PF12796">
    <property type="entry name" value="Ank_2"/>
    <property type="match status" value="1"/>
</dbReference>
<dbReference type="PANTHER" id="PTHR24141:SF1">
    <property type="entry name" value="2-5A-DEPENDENT RIBONUCLEASE"/>
    <property type="match status" value="1"/>
</dbReference>
<dbReference type="InterPro" id="IPR036770">
    <property type="entry name" value="Ankyrin_rpt-contain_sf"/>
</dbReference>
<sequence length="653" mass="71318">MGAVNATRPPPLLRDAVPGWLAARRHAVPAAMVDRATRRRLSGDWRGACAQTRFDVEVDPAGVRNRYGAEVADRLGDDLRHLVPDLVRWHLPREVDGGYGRVLAERPIGLAWYGTGPDAPALWVHTPAHLERPSRPRLRFGPLDRALPVVRTERWDRVRDLWDARATGALLTRLTGGGDRTPFHRRDGRPLGTDELPTADPGPGDPAARVEWMTLLLDAGRTDDAWAAVGIAADLLPREREYDFITHRLFTVRHPMLVPLAAELRHQLDSAPPPGGTAVFALGNPDNVWESVAVRVTPDGWTATVEVTRTDASVRNVPRASWQRLPDLDLLRTGRLGRDGLHPLVDAALFPDAADTVYDPRGRIVAPDAVRVRCGGGWHRIGWRDGRVDALDHAPEEAARERTMRALGGTVPACFEVATAWVGVGGTAGWASERPDDVGRLPRRLRRLRRDAFAAIDHGDTAAFLDLLDAGTDPTGLRNRRHRTPLHLLAHLDGPGVDIAALVRRLVDAGLDLDAADAFGRTPLCTAVFDGAPATLVRALLDAGADPTRTDGYGCSALHLLRSASPADAATILPWLLDAGLGLEDTNDHDRTPLVVQVYSQAPPATLRAMLDAGAEPVTEDVYTGDTLAYLLRRYYRYDDVSFVPLPEEQTDE</sequence>
<evidence type="ECO:0000256" key="2">
    <source>
        <dbReference type="ARBA" id="ARBA00023043"/>
    </source>
</evidence>
<dbReference type="EMBL" id="BOPH01000022">
    <property type="protein sequence ID" value="GIJ67119.1"/>
    <property type="molecule type" value="Genomic_DNA"/>
</dbReference>
<dbReference type="Proteomes" id="UP000635606">
    <property type="component" value="Unassembled WGS sequence"/>
</dbReference>
<dbReference type="SMART" id="SM00248">
    <property type="entry name" value="ANK"/>
    <property type="match status" value="4"/>
</dbReference>
<protein>
    <recommendedName>
        <fullName evidence="7">Ankyrin repeat domain-containing protein</fullName>
    </recommendedName>
</protein>
<feature type="repeat" description="ANK" evidence="3">
    <location>
        <begin position="519"/>
        <end position="552"/>
    </location>
</feature>
<name>A0A8J4EA42_9ACTN</name>
<dbReference type="Gene3D" id="1.25.40.20">
    <property type="entry name" value="Ankyrin repeat-containing domain"/>
    <property type="match status" value="1"/>
</dbReference>